<sequence>MVQMPQMTCGVKNNFKLFMAIKRYHTASQQPGSHGLQCAFKYSIIKCLNKILRHENCLKIIGEKTLKYGYAPSQLANIPRKYNK</sequence>
<name>A0A2H5Q7B7_CITUN</name>
<evidence type="ECO:0000313" key="1">
    <source>
        <dbReference type="EMBL" id="GAY60175.1"/>
    </source>
</evidence>
<proteinExistence type="predicted"/>
<organism evidence="1 2">
    <name type="scientific">Citrus unshiu</name>
    <name type="common">Satsuma mandarin</name>
    <name type="synonym">Citrus nobilis var. unshiu</name>
    <dbReference type="NCBI Taxonomy" id="55188"/>
    <lineage>
        <taxon>Eukaryota</taxon>
        <taxon>Viridiplantae</taxon>
        <taxon>Streptophyta</taxon>
        <taxon>Embryophyta</taxon>
        <taxon>Tracheophyta</taxon>
        <taxon>Spermatophyta</taxon>
        <taxon>Magnoliopsida</taxon>
        <taxon>eudicotyledons</taxon>
        <taxon>Gunneridae</taxon>
        <taxon>Pentapetalae</taxon>
        <taxon>rosids</taxon>
        <taxon>malvids</taxon>
        <taxon>Sapindales</taxon>
        <taxon>Rutaceae</taxon>
        <taxon>Aurantioideae</taxon>
        <taxon>Citrus</taxon>
    </lineage>
</organism>
<reference evidence="1 2" key="1">
    <citation type="journal article" date="2017" name="Front. Genet.">
        <title>Draft sequencing of the heterozygous diploid genome of Satsuma (Citrus unshiu Marc.) using a hybrid assembly approach.</title>
        <authorList>
            <person name="Shimizu T."/>
            <person name="Tanizawa Y."/>
            <person name="Mochizuki T."/>
            <person name="Nagasaki H."/>
            <person name="Yoshioka T."/>
            <person name="Toyoda A."/>
            <person name="Fujiyama A."/>
            <person name="Kaminuma E."/>
            <person name="Nakamura Y."/>
        </authorList>
    </citation>
    <scope>NUCLEOTIDE SEQUENCE [LARGE SCALE GENOMIC DNA]</scope>
    <source>
        <strain evidence="2">cv. Miyagawa wase</strain>
    </source>
</reference>
<evidence type="ECO:0000313" key="2">
    <source>
        <dbReference type="Proteomes" id="UP000236630"/>
    </source>
</evidence>
<dbReference type="EMBL" id="BDQV01000229">
    <property type="protein sequence ID" value="GAY60175.1"/>
    <property type="molecule type" value="Genomic_DNA"/>
</dbReference>
<dbReference type="AlphaFoldDB" id="A0A2H5Q7B7"/>
<keyword evidence="2" id="KW-1185">Reference proteome</keyword>
<dbReference type="Proteomes" id="UP000236630">
    <property type="component" value="Unassembled WGS sequence"/>
</dbReference>
<comment type="caution">
    <text evidence="1">The sequence shown here is derived from an EMBL/GenBank/DDBJ whole genome shotgun (WGS) entry which is preliminary data.</text>
</comment>
<accession>A0A2H5Q7B7</accession>
<gene>
    <name evidence="1" type="ORF">CUMW_199960</name>
</gene>
<protein>
    <submittedName>
        <fullName evidence="1">Uncharacterized protein</fullName>
    </submittedName>
</protein>